<feature type="chain" id="PRO_5043001963" description="Lipoprotein" evidence="1">
    <location>
        <begin position="23"/>
        <end position="164"/>
    </location>
</feature>
<protein>
    <recommendedName>
        <fullName evidence="4">Lipoprotein</fullName>
    </recommendedName>
</protein>
<accession>A0AAN5AIZ6</accession>
<comment type="caution">
    <text evidence="2">The sequence shown here is derived from an EMBL/GenBank/DDBJ whole genome shotgun (WGS) entry which is preliminary data.</text>
</comment>
<gene>
    <name evidence="2" type="ORF">PEDI_09210</name>
</gene>
<reference evidence="2 3" key="1">
    <citation type="submission" date="2021-12" db="EMBL/GenBank/DDBJ databases">
        <title>Genome sequencing of bacteria with rrn-lacking chromosome and rrn-plasmid.</title>
        <authorList>
            <person name="Anda M."/>
            <person name="Iwasaki W."/>
        </authorList>
    </citation>
    <scope>NUCLEOTIDE SEQUENCE [LARGE SCALE GENOMIC DNA]</scope>
    <source>
        <strain evidence="2 3">NBRC 15940</strain>
    </source>
</reference>
<feature type="signal peptide" evidence="1">
    <location>
        <begin position="1"/>
        <end position="22"/>
    </location>
</feature>
<sequence>MMKKLSILSLLLVLVGFSACHWEEPISGAIITGVDYNIQDGLILQEGEDVPGLRVNIQTEMGLELLFVQVNKIDDNRDRSLYHIELTNASDGDLINFGLKKYTSTRLFNPGLIGERDLTMNIRNIVAQKCVLYQQAQTEYAIDIMVRDQGGVETTETLYVTVMP</sequence>
<evidence type="ECO:0008006" key="4">
    <source>
        <dbReference type="Google" id="ProtNLM"/>
    </source>
</evidence>
<evidence type="ECO:0000313" key="3">
    <source>
        <dbReference type="Proteomes" id="UP001310022"/>
    </source>
</evidence>
<dbReference type="EMBL" id="BQKE01000001">
    <property type="protein sequence ID" value="GJM60369.1"/>
    <property type="molecule type" value="Genomic_DNA"/>
</dbReference>
<name>A0AAN5AIZ6_9BACT</name>
<dbReference type="Proteomes" id="UP001310022">
    <property type="component" value="Unassembled WGS sequence"/>
</dbReference>
<proteinExistence type="predicted"/>
<evidence type="ECO:0000256" key="1">
    <source>
        <dbReference type="SAM" id="SignalP"/>
    </source>
</evidence>
<keyword evidence="1" id="KW-0732">Signal</keyword>
<evidence type="ECO:0000313" key="2">
    <source>
        <dbReference type="EMBL" id="GJM60369.1"/>
    </source>
</evidence>
<keyword evidence="3" id="KW-1185">Reference proteome</keyword>
<organism evidence="2 3">
    <name type="scientific">Persicobacter diffluens</name>
    <dbReference type="NCBI Taxonomy" id="981"/>
    <lineage>
        <taxon>Bacteria</taxon>
        <taxon>Pseudomonadati</taxon>
        <taxon>Bacteroidota</taxon>
        <taxon>Cytophagia</taxon>
        <taxon>Cytophagales</taxon>
        <taxon>Persicobacteraceae</taxon>
        <taxon>Persicobacter</taxon>
    </lineage>
</organism>
<dbReference type="RefSeq" id="WP_338236140.1">
    <property type="nucleotide sequence ID" value="NZ_BQKE01000001.1"/>
</dbReference>
<dbReference type="PROSITE" id="PS51257">
    <property type="entry name" value="PROKAR_LIPOPROTEIN"/>
    <property type="match status" value="1"/>
</dbReference>
<dbReference type="AlphaFoldDB" id="A0AAN5AIZ6"/>